<reference evidence="1 2" key="2">
    <citation type="journal article" date="2009" name="PLoS ONE">
        <title>An integrated genetic and cytogenetic map of the cucumber genome.</title>
        <authorList>
            <person name="Ren Y."/>
            <person name="Zhang Z."/>
            <person name="Liu J."/>
            <person name="Staub J.E."/>
            <person name="Han Y."/>
            <person name="Cheng Z."/>
            <person name="Li X."/>
            <person name="Lu J."/>
            <person name="Miao H."/>
            <person name="Kang H."/>
            <person name="Xie B."/>
            <person name="Gu X."/>
            <person name="Wang X."/>
            <person name="Du Y."/>
            <person name="Jin W."/>
            <person name="Huang S."/>
        </authorList>
    </citation>
    <scope>NUCLEOTIDE SEQUENCE [LARGE SCALE GENOMIC DNA]</scope>
    <source>
        <strain evidence="2">cv. 9930</strain>
    </source>
</reference>
<reference evidence="1 2" key="3">
    <citation type="journal article" date="2010" name="BMC Genomics">
        <title>Transcriptome sequencing and comparative analysis of cucumber flowers with different sex types.</title>
        <authorList>
            <person name="Guo S."/>
            <person name="Zheng Y."/>
            <person name="Joung J.G."/>
            <person name="Liu S."/>
            <person name="Zhang Z."/>
            <person name="Crasta O.R."/>
            <person name="Sobral B.W."/>
            <person name="Xu Y."/>
            <person name="Huang S."/>
            <person name="Fei Z."/>
        </authorList>
    </citation>
    <scope>NUCLEOTIDE SEQUENCE [LARGE SCALE GENOMIC DNA]</scope>
    <source>
        <strain evidence="2">cv. 9930</strain>
    </source>
</reference>
<evidence type="ECO:0000313" key="2">
    <source>
        <dbReference type="Proteomes" id="UP000029981"/>
    </source>
</evidence>
<evidence type="ECO:0000313" key="1">
    <source>
        <dbReference type="EMBL" id="KGN44650.1"/>
    </source>
</evidence>
<sequence length="53" mass="6079">MEEIAAEKEAALEIARMRVGNHKQQSEKKGQGMCGCEIRKWTLRFFTRSIAPL</sequence>
<name>A0A0A0K4M9_CUCSA</name>
<protein>
    <submittedName>
        <fullName evidence="1">Uncharacterized protein</fullName>
    </submittedName>
</protein>
<reference evidence="1 2" key="1">
    <citation type="journal article" date="2009" name="Nat. Genet.">
        <title>The genome of the cucumber, Cucumis sativus L.</title>
        <authorList>
            <person name="Huang S."/>
            <person name="Li R."/>
            <person name="Zhang Z."/>
            <person name="Li L."/>
            <person name="Gu X."/>
            <person name="Fan W."/>
            <person name="Lucas W.J."/>
            <person name="Wang X."/>
            <person name="Xie B."/>
            <person name="Ni P."/>
            <person name="Ren Y."/>
            <person name="Zhu H."/>
            <person name="Li J."/>
            <person name="Lin K."/>
            <person name="Jin W."/>
            <person name="Fei Z."/>
            <person name="Li G."/>
            <person name="Staub J."/>
            <person name="Kilian A."/>
            <person name="van der Vossen E.A."/>
            <person name="Wu Y."/>
            <person name="Guo J."/>
            <person name="He J."/>
            <person name="Jia Z."/>
            <person name="Ren Y."/>
            <person name="Tian G."/>
            <person name="Lu Y."/>
            <person name="Ruan J."/>
            <person name="Qian W."/>
            <person name="Wang M."/>
            <person name="Huang Q."/>
            <person name="Li B."/>
            <person name="Xuan Z."/>
            <person name="Cao J."/>
            <person name="Asan"/>
            <person name="Wu Z."/>
            <person name="Zhang J."/>
            <person name="Cai Q."/>
            <person name="Bai Y."/>
            <person name="Zhao B."/>
            <person name="Han Y."/>
            <person name="Li Y."/>
            <person name="Li X."/>
            <person name="Wang S."/>
            <person name="Shi Q."/>
            <person name="Liu S."/>
            <person name="Cho W.K."/>
            <person name="Kim J.Y."/>
            <person name="Xu Y."/>
            <person name="Heller-Uszynska K."/>
            <person name="Miao H."/>
            <person name="Cheng Z."/>
            <person name="Zhang S."/>
            <person name="Wu J."/>
            <person name="Yang Y."/>
            <person name="Kang H."/>
            <person name="Li M."/>
            <person name="Liang H."/>
            <person name="Ren X."/>
            <person name="Shi Z."/>
            <person name="Wen M."/>
            <person name="Jian M."/>
            <person name="Yang H."/>
            <person name="Zhang G."/>
            <person name="Yang Z."/>
            <person name="Chen R."/>
            <person name="Liu S."/>
            <person name="Li J."/>
            <person name="Ma L."/>
            <person name="Liu H."/>
            <person name="Zhou Y."/>
            <person name="Zhao J."/>
            <person name="Fang X."/>
            <person name="Li G."/>
            <person name="Fang L."/>
            <person name="Li Y."/>
            <person name="Liu D."/>
            <person name="Zheng H."/>
            <person name="Zhang Y."/>
            <person name="Qin N."/>
            <person name="Li Z."/>
            <person name="Yang G."/>
            <person name="Yang S."/>
            <person name="Bolund L."/>
            <person name="Kristiansen K."/>
            <person name="Zheng H."/>
            <person name="Li S."/>
            <person name="Zhang X."/>
            <person name="Yang H."/>
            <person name="Wang J."/>
            <person name="Sun R."/>
            <person name="Zhang B."/>
            <person name="Jiang S."/>
            <person name="Wang J."/>
            <person name="Du Y."/>
            <person name="Li S."/>
        </authorList>
    </citation>
    <scope>NUCLEOTIDE SEQUENCE [LARGE SCALE GENOMIC DNA]</scope>
    <source>
        <strain evidence="2">cv. 9930</strain>
    </source>
</reference>
<organism evidence="1 2">
    <name type="scientific">Cucumis sativus</name>
    <name type="common">Cucumber</name>
    <dbReference type="NCBI Taxonomy" id="3659"/>
    <lineage>
        <taxon>Eukaryota</taxon>
        <taxon>Viridiplantae</taxon>
        <taxon>Streptophyta</taxon>
        <taxon>Embryophyta</taxon>
        <taxon>Tracheophyta</taxon>
        <taxon>Spermatophyta</taxon>
        <taxon>Magnoliopsida</taxon>
        <taxon>eudicotyledons</taxon>
        <taxon>Gunneridae</taxon>
        <taxon>Pentapetalae</taxon>
        <taxon>rosids</taxon>
        <taxon>fabids</taxon>
        <taxon>Cucurbitales</taxon>
        <taxon>Cucurbitaceae</taxon>
        <taxon>Benincaseae</taxon>
        <taxon>Cucumis</taxon>
    </lineage>
</organism>
<accession>A0A0A0K4M9</accession>
<dbReference type="Proteomes" id="UP000029981">
    <property type="component" value="Chromosome 7"/>
</dbReference>
<keyword evidence="2" id="KW-1185">Reference proteome</keyword>
<reference evidence="1 2" key="4">
    <citation type="journal article" date="2011" name="BMC Genomics">
        <title>RNA-Seq improves annotation of protein-coding genes in the cucumber genome.</title>
        <authorList>
            <person name="Li Z."/>
            <person name="Zhang Z."/>
            <person name="Yan P."/>
            <person name="Huang S."/>
            <person name="Fei Z."/>
            <person name="Lin K."/>
        </authorList>
    </citation>
    <scope>NUCLEOTIDE SEQUENCE [LARGE SCALE GENOMIC DNA]</scope>
    <source>
        <strain evidence="2">cv. 9930</strain>
    </source>
</reference>
<dbReference type="AlphaFoldDB" id="A0A0A0K4M9"/>
<dbReference type="EMBL" id="CM002928">
    <property type="protein sequence ID" value="KGN44650.1"/>
    <property type="molecule type" value="Genomic_DNA"/>
</dbReference>
<proteinExistence type="predicted"/>
<gene>
    <name evidence="1" type="ORF">Csa_7G363040</name>
</gene>
<dbReference type="Gramene" id="KGN44650">
    <property type="protein sequence ID" value="KGN44650"/>
    <property type="gene ID" value="Csa_7G363040"/>
</dbReference>